<feature type="domain" description="AHC1-like C2H2 zinc-finger" evidence="2">
    <location>
        <begin position="290"/>
        <end position="343"/>
    </location>
</feature>
<organism evidence="3 4">
    <name type="scientific">Heterodermia speciosa</name>
    <dbReference type="NCBI Taxonomy" id="116794"/>
    <lineage>
        <taxon>Eukaryota</taxon>
        <taxon>Fungi</taxon>
        <taxon>Dikarya</taxon>
        <taxon>Ascomycota</taxon>
        <taxon>Pezizomycotina</taxon>
        <taxon>Lecanoromycetes</taxon>
        <taxon>OSLEUM clade</taxon>
        <taxon>Lecanoromycetidae</taxon>
        <taxon>Caliciales</taxon>
        <taxon>Physciaceae</taxon>
        <taxon>Heterodermia</taxon>
    </lineage>
</organism>
<name>A0A8H3IJ79_9LECA</name>
<feature type="region of interest" description="Disordered" evidence="1">
    <location>
        <begin position="469"/>
        <end position="714"/>
    </location>
</feature>
<feature type="compositionally biased region" description="Basic and acidic residues" evidence="1">
    <location>
        <begin position="638"/>
        <end position="649"/>
    </location>
</feature>
<feature type="compositionally biased region" description="Polar residues" evidence="1">
    <location>
        <begin position="590"/>
        <end position="606"/>
    </location>
</feature>
<evidence type="ECO:0000256" key="1">
    <source>
        <dbReference type="SAM" id="MobiDB-lite"/>
    </source>
</evidence>
<dbReference type="Proteomes" id="UP000664521">
    <property type="component" value="Unassembled WGS sequence"/>
</dbReference>
<feature type="region of interest" description="Disordered" evidence="1">
    <location>
        <begin position="388"/>
        <end position="445"/>
    </location>
</feature>
<dbReference type="InterPro" id="IPR058706">
    <property type="entry name" value="zf-C2H2_AHC1-like"/>
</dbReference>
<dbReference type="EMBL" id="CAJPDS010000026">
    <property type="protein sequence ID" value="CAF9920798.1"/>
    <property type="molecule type" value="Genomic_DNA"/>
</dbReference>
<feature type="region of interest" description="Disordered" evidence="1">
    <location>
        <begin position="248"/>
        <end position="274"/>
    </location>
</feature>
<feature type="compositionally biased region" description="Polar residues" evidence="1">
    <location>
        <begin position="616"/>
        <end position="628"/>
    </location>
</feature>
<feature type="compositionally biased region" description="Acidic residues" evidence="1">
    <location>
        <begin position="481"/>
        <end position="495"/>
    </location>
</feature>
<feature type="compositionally biased region" description="Polar residues" evidence="1">
    <location>
        <begin position="1"/>
        <end position="11"/>
    </location>
</feature>
<feature type="compositionally biased region" description="Polar residues" evidence="1">
    <location>
        <begin position="30"/>
        <end position="39"/>
    </location>
</feature>
<feature type="compositionally biased region" description="Polar residues" evidence="1">
    <location>
        <begin position="548"/>
        <end position="558"/>
    </location>
</feature>
<dbReference type="Pfam" id="PF25909">
    <property type="entry name" value="zf-C2H2_AHC1"/>
    <property type="match status" value="1"/>
</dbReference>
<evidence type="ECO:0000313" key="3">
    <source>
        <dbReference type="EMBL" id="CAF9920798.1"/>
    </source>
</evidence>
<accession>A0A8H3IJ79</accession>
<evidence type="ECO:0000313" key="4">
    <source>
        <dbReference type="Proteomes" id="UP000664521"/>
    </source>
</evidence>
<evidence type="ECO:0000259" key="2">
    <source>
        <dbReference type="Pfam" id="PF25909"/>
    </source>
</evidence>
<feature type="region of interest" description="Disordered" evidence="1">
    <location>
        <begin position="1"/>
        <end position="123"/>
    </location>
</feature>
<protein>
    <recommendedName>
        <fullName evidence="2">AHC1-like C2H2 zinc-finger domain-containing protein</fullName>
    </recommendedName>
</protein>
<keyword evidence="4" id="KW-1185">Reference proteome</keyword>
<sequence>MFLLPWSTSAASDKVLSGSPKLTPAKPLSTPLSHVSLFNKQKRKREDRNSSGGSAAEARSPKRRNERIDQTDNAPSDSALVVTPRILHATQLDLPPSPAREANKMDNPNPGSAKPEPLPATSSPSWDIMNLTPLQQTIESQFSLEILLKHRELRLIDQELAKCQVALEQLRRCHVMPYPVSSSDPTAMQMVSRGVGPAYNTQAQSPTPWGIGDGPYARHYAKWLIPDPAFGDSVAEDPYSQLGGKALPDRATRGSMSSKAHVGGHTRGQRGSAREKLQALPHGYPEPKENKGPMIVKRSTDGKMVKLVCLDCRREDFNSAQGFINHCRIAHSRGFASHDAAAIACGEEIDADAIGSTSGLNAGSSTSTAGLVHPLIRSALLTNSTPRISPATQQRRKRVQAKAFVASQISGKPGASTESPSTPQPGHATQLNFQAPSPFKPSPQTPHLSALFAKSGRGGNLEEMVTEAMYKPEPETLMNDGLDDDEDEEDVEESVEQPVQQRSHGTLGVIRGGGRLPARSGISPAPLERTPSAKGAPKPVQRRPDYIKSNTHSNPHTTSHNRKSLPEPVYVPQSHHPEPHTIASPPVTSPALNLSPNTIESHQAPSLVSDDGDYGNTYSESDTPSSAVVSEDEDNFEVEVKDSEHHSMDLDAAGTSSTTSDYGMGKPHHHAPQPAPRRPSAMRDPGERSLGQRRVSFQSPMPSAKGGSKRKGGK</sequence>
<dbReference type="OrthoDB" id="5355528at2759"/>
<gene>
    <name evidence="3" type="ORF">HETSPECPRED_004364</name>
</gene>
<reference evidence="3" key="1">
    <citation type="submission" date="2021-03" db="EMBL/GenBank/DDBJ databases">
        <authorList>
            <person name="Tagirdzhanova G."/>
        </authorList>
    </citation>
    <scope>NUCLEOTIDE SEQUENCE</scope>
</reference>
<proteinExistence type="predicted"/>
<comment type="caution">
    <text evidence="3">The sequence shown here is derived from an EMBL/GenBank/DDBJ whole genome shotgun (WGS) entry which is preliminary data.</text>
</comment>
<dbReference type="AlphaFoldDB" id="A0A8H3IJ79"/>